<organism evidence="4 5">
    <name type="scientific">Rhinolophus ferrumequinum</name>
    <name type="common">Greater horseshoe bat</name>
    <dbReference type="NCBI Taxonomy" id="59479"/>
    <lineage>
        <taxon>Eukaryota</taxon>
        <taxon>Metazoa</taxon>
        <taxon>Chordata</taxon>
        <taxon>Craniata</taxon>
        <taxon>Vertebrata</taxon>
        <taxon>Euteleostomi</taxon>
        <taxon>Mammalia</taxon>
        <taxon>Eutheria</taxon>
        <taxon>Laurasiatheria</taxon>
        <taxon>Chiroptera</taxon>
        <taxon>Yinpterochiroptera</taxon>
        <taxon>Rhinolophoidea</taxon>
        <taxon>Rhinolophidae</taxon>
        <taxon>Rhinolophinae</taxon>
        <taxon>Rhinolophus</taxon>
    </lineage>
</organism>
<name>A0A7J7TYX6_RHIFE</name>
<feature type="domain" description="Rho-GAP" evidence="3">
    <location>
        <begin position="1"/>
        <end position="50"/>
    </location>
</feature>
<evidence type="ECO:0000256" key="2">
    <source>
        <dbReference type="SAM" id="MobiDB-lite"/>
    </source>
</evidence>
<dbReference type="AlphaFoldDB" id="A0A7J7TYX6"/>
<reference evidence="4 5" key="1">
    <citation type="journal article" date="2020" name="Nature">
        <title>Six reference-quality genomes reveal evolution of bat adaptations.</title>
        <authorList>
            <person name="Jebb D."/>
            <person name="Huang Z."/>
            <person name="Pippel M."/>
            <person name="Hughes G.M."/>
            <person name="Lavrichenko K."/>
            <person name="Devanna P."/>
            <person name="Winkler S."/>
            <person name="Jermiin L.S."/>
            <person name="Skirmuntt E.C."/>
            <person name="Katzourakis A."/>
            <person name="Burkitt-Gray L."/>
            <person name="Ray D.A."/>
            <person name="Sullivan K.A.M."/>
            <person name="Roscito J.G."/>
            <person name="Kirilenko B.M."/>
            <person name="Davalos L.M."/>
            <person name="Corthals A.P."/>
            <person name="Power M.L."/>
            <person name="Jones G."/>
            <person name="Ransome R.D."/>
            <person name="Dechmann D.K.N."/>
            <person name="Locatelli A.G."/>
            <person name="Puechmaille S.J."/>
            <person name="Fedrigo O."/>
            <person name="Jarvis E.D."/>
            <person name="Hiller M."/>
            <person name="Vernes S.C."/>
            <person name="Myers E.W."/>
            <person name="Teeling E.C."/>
        </authorList>
    </citation>
    <scope>NUCLEOTIDE SEQUENCE [LARGE SCALE GENOMIC DNA]</scope>
    <source>
        <strain evidence="4">MRhiFer1</strain>
        <tissue evidence="4">Lung</tissue>
    </source>
</reference>
<dbReference type="InterPro" id="IPR000198">
    <property type="entry name" value="RhoGAP_dom"/>
</dbReference>
<keyword evidence="1" id="KW-0343">GTPase activation</keyword>
<dbReference type="GO" id="GO:0005096">
    <property type="term" value="F:GTPase activator activity"/>
    <property type="evidence" value="ECO:0007669"/>
    <property type="project" value="UniProtKB-KW"/>
</dbReference>
<protein>
    <recommendedName>
        <fullName evidence="3">Rho-GAP domain-containing protein</fullName>
    </recommendedName>
</protein>
<dbReference type="InterPro" id="IPR051025">
    <property type="entry name" value="RhoGAP"/>
</dbReference>
<feature type="region of interest" description="Disordered" evidence="2">
    <location>
        <begin position="89"/>
        <end position="195"/>
    </location>
</feature>
<evidence type="ECO:0000313" key="5">
    <source>
        <dbReference type="Proteomes" id="UP000585614"/>
    </source>
</evidence>
<dbReference type="PANTHER" id="PTHR15228:SF18">
    <property type="entry name" value="RHO GTPASE-ACTIVATING PROTEIN 45"/>
    <property type="match status" value="1"/>
</dbReference>
<dbReference type="Proteomes" id="UP000585614">
    <property type="component" value="Unassembled WGS sequence"/>
</dbReference>
<sequence>MTPGNLGIVFGPTLLRPRPTEATVSLSSLVDYPHQARIVETLITQYSLVFEEEPEEVAGGLDQTATQRAEVLLQVPYSVTSEGAAFPLQEEAGDGGLDPPESHIASNDSDSELEEAPDVLSPVSGGGLHGLSFLEMQGSAASVEEARDSSSEEPLGASTGEDGNWEGLSQCRSGQCTSVKLHGPGSSRDRGPEFV</sequence>
<dbReference type="Gene3D" id="1.10.555.10">
    <property type="entry name" value="Rho GTPase activation protein"/>
    <property type="match status" value="1"/>
</dbReference>
<proteinExistence type="predicted"/>
<evidence type="ECO:0000259" key="3">
    <source>
        <dbReference type="PROSITE" id="PS50238"/>
    </source>
</evidence>
<dbReference type="PROSITE" id="PS50238">
    <property type="entry name" value="RHOGAP"/>
    <property type="match status" value="1"/>
</dbReference>
<dbReference type="PANTHER" id="PTHR15228">
    <property type="entry name" value="SPERMATHECAL PHYSIOLOGY VARIANT"/>
    <property type="match status" value="1"/>
</dbReference>
<evidence type="ECO:0000313" key="4">
    <source>
        <dbReference type="EMBL" id="KAF6305765.1"/>
    </source>
</evidence>
<dbReference type="GO" id="GO:0007165">
    <property type="term" value="P:signal transduction"/>
    <property type="evidence" value="ECO:0007669"/>
    <property type="project" value="InterPro"/>
</dbReference>
<dbReference type="SUPFAM" id="SSF48350">
    <property type="entry name" value="GTPase activation domain, GAP"/>
    <property type="match status" value="1"/>
</dbReference>
<dbReference type="GO" id="GO:0016020">
    <property type="term" value="C:membrane"/>
    <property type="evidence" value="ECO:0007669"/>
    <property type="project" value="TreeGrafter"/>
</dbReference>
<dbReference type="EMBL" id="JACAGC010000017">
    <property type="protein sequence ID" value="KAF6305765.1"/>
    <property type="molecule type" value="Genomic_DNA"/>
</dbReference>
<dbReference type="GO" id="GO:0051056">
    <property type="term" value="P:regulation of small GTPase mediated signal transduction"/>
    <property type="evidence" value="ECO:0007669"/>
    <property type="project" value="UniProtKB-ARBA"/>
</dbReference>
<evidence type="ECO:0000256" key="1">
    <source>
        <dbReference type="ARBA" id="ARBA00022468"/>
    </source>
</evidence>
<accession>A0A7J7TYX6</accession>
<gene>
    <name evidence="4" type="ORF">mRhiFer1_000935</name>
</gene>
<dbReference type="InterPro" id="IPR008936">
    <property type="entry name" value="Rho_GTPase_activation_prot"/>
</dbReference>
<comment type="caution">
    <text evidence="4">The sequence shown here is derived from an EMBL/GenBank/DDBJ whole genome shotgun (WGS) entry which is preliminary data.</text>
</comment>